<gene>
    <name evidence="1" type="ORF">AVEN_145567_1</name>
</gene>
<accession>A0A4Y2KBN4</accession>
<dbReference type="AlphaFoldDB" id="A0A4Y2KBN4"/>
<sequence>MTIAANSANTETGVIVAINVHCPTSPLKEAQIQVQLLPAPLEKKNRHGFLQNYSRDGPREWIPKDGLLHLNHQQNWYCLKIFYDSRPSGNKLEIAGDYNEEL</sequence>
<evidence type="ECO:0000313" key="2">
    <source>
        <dbReference type="Proteomes" id="UP000499080"/>
    </source>
</evidence>
<dbReference type="EMBL" id="BGPR01004479">
    <property type="protein sequence ID" value="GBN00104.1"/>
    <property type="molecule type" value="Genomic_DNA"/>
</dbReference>
<organism evidence="1 2">
    <name type="scientific">Araneus ventricosus</name>
    <name type="common">Orbweaver spider</name>
    <name type="synonym">Epeira ventricosa</name>
    <dbReference type="NCBI Taxonomy" id="182803"/>
    <lineage>
        <taxon>Eukaryota</taxon>
        <taxon>Metazoa</taxon>
        <taxon>Ecdysozoa</taxon>
        <taxon>Arthropoda</taxon>
        <taxon>Chelicerata</taxon>
        <taxon>Arachnida</taxon>
        <taxon>Araneae</taxon>
        <taxon>Araneomorphae</taxon>
        <taxon>Entelegynae</taxon>
        <taxon>Araneoidea</taxon>
        <taxon>Araneidae</taxon>
        <taxon>Araneus</taxon>
    </lineage>
</organism>
<evidence type="ECO:0000313" key="1">
    <source>
        <dbReference type="EMBL" id="GBN00104.1"/>
    </source>
</evidence>
<proteinExistence type="predicted"/>
<keyword evidence="2" id="KW-1185">Reference proteome</keyword>
<reference evidence="1 2" key="1">
    <citation type="journal article" date="2019" name="Sci. Rep.">
        <title>Orb-weaving spider Araneus ventricosus genome elucidates the spidroin gene catalogue.</title>
        <authorList>
            <person name="Kono N."/>
            <person name="Nakamura H."/>
            <person name="Ohtoshi R."/>
            <person name="Moran D.A.P."/>
            <person name="Shinohara A."/>
            <person name="Yoshida Y."/>
            <person name="Fujiwara M."/>
            <person name="Mori M."/>
            <person name="Tomita M."/>
            <person name="Arakawa K."/>
        </authorList>
    </citation>
    <scope>NUCLEOTIDE SEQUENCE [LARGE SCALE GENOMIC DNA]</scope>
</reference>
<protein>
    <submittedName>
        <fullName evidence="1">Uncharacterized protein</fullName>
    </submittedName>
</protein>
<dbReference type="Proteomes" id="UP000499080">
    <property type="component" value="Unassembled WGS sequence"/>
</dbReference>
<comment type="caution">
    <text evidence="1">The sequence shown here is derived from an EMBL/GenBank/DDBJ whole genome shotgun (WGS) entry which is preliminary data.</text>
</comment>
<name>A0A4Y2KBN4_ARAVE</name>